<evidence type="ECO:0000313" key="2">
    <source>
        <dbReference type="Proteomes" id="UP000321079"/>
    </source>
</evidence>
<keyword evidence="2" id="KW-1185">Reference proteome</keyword>
<dbReference type="Proteomes" id="UP000321079">
    <property type="component" value="Unassembled WGS sequence"/>
</dbReference>
<protein>
    <recommendedName>
        <fullName evidence="3">Tail protein</fullName>
    </recommendedName>
</protein>
<dbReference type="RefSeq" id="WP_146859994.1">
    <property type="nucleotide sequence ID" value="NZ_BARK01000029.1"/>
</dbReference>
<dbReference type="OrthoDB" id="7506990at2"/>
<evidence type="ECO:0000313" key="1">
    <source>
        <dbReference type="EMBL" id="GEK95895.1"/>
    </source>
</evidence>
<evidence type="ECO:0008006" key="3">
    <source>
        <dbReference type="Google" id="ProtNLM"/>
    </source>
</evidence>
<gene>
    <name evidence="1" type="ORF">GKA01_10920</name>
</gene>
<dbReference type="InterPro" id="IPR054440">
    <property type="entry name" value="Gp32-like"/>
</dbReference>
<proteinExistence type="predicted"/>
<accession>A0A511B615</accession>
<name>A0A511B615_9PROT</name>
<dbReference type="EMBL" id="BJVA01000005">
    <property type="protein sequence ID" value="GEK95895.1"/>
    <property type="molecule type" value="Genomic_DNA"/>
</dbReference>
<organism evidence="1 2">
    <name type="scientific">Gluconobacter kanchanaburiensis NBRC 103587</name>
    <dbReference type="NCBI Taxonomy" id="1307948"/>
    <lineage>
        <taxon>Bacteria</taxon>
        <taxon>Pseudomonadati</taxon>
        <taxon>Pseudomonadota</taxon>
        <taxon>Alphaproteobacteria</taxon>
        <taxon>Acetobacterales</taxon>
        <taxon>Acetobacteraceae</taxon>
        <taxon>Gluconobacter</taxon>
    </lineage>
</organism>
<reference evidence="1 2" key="1">
    <citation type="submission" date="2019-07" db="EMBL/GenBank/DDBJ databases">
        <title>Whole genome shotgun sequence of Gluconobacter kanchanaburiensis NBRC 103587.</title>
        <authorList>
            <person name="Hosoyama A."/>
            <person name="Uohara A."/>
            <person name="Ohji S."/>
            <person name="Ichikawa N."/>
        </authorList>
    </citation>
    <scope>NUCLEOTIDE SEQUENCE [LARGE SCALE GENOMIC DNA]</scope>
    <source>
        <strain evidence="1 2">NBRC 103587</strain>
    </source>
</reference>
<dbReference type="AlphaFoldDB" id="A0A511B615"/>
<dbReference type="Pfam" id="PF22764">
    <property type="entry name" value="E217_Gp32"/>
    <property type="match status" value="1"/>
</dbReference>
<comment type="caution">
    <text evidence="1">The sequence shown here is derived from an EMBL/GenBank/DDBJ whole genome shotgun (WGS) entry which is preliminary data.</text>
</comment>
<sequence length="145" mass="15835">MASNIITSADAIFTLTISDLFNAPITLENWGSDRAWEQEAVEMAEAQMSIDGKLNRGWIPRAVNQTMNFSAASGSIPYMEAIITEQQLTRTILTLGGELTLKSTGRKYTFTNGCMMTGSVAPNGGTVLEARTFTFQWEKVFPAGI</sequence>